<reference evidence="3 4" key="2">
    <citation type="submission" date="2018-04" db="EMBL/GenBank/DDBJ databases">
        <title>Thauera lacus sp. nov., isolated from an saline lake in Inner Mongolia, China.</title>
        <authorList>
            <person name="Liang Q.-Y."/>
        </authorList>
    </citation>
    <scope>NUCLEOTIDE SEQUENCE [LARGE SCALE GENOMIC DNA]</scope>
    <source>
        <strain evidence="3 4">D20</strain>
    </source>
</reference>
<dbReference type="Proteomes" id="UP000241193">
    <property type="component" value="Unassembled WGS sequence"/>
</dbReference>
<evidence type="ECO:0000313" key="4">
    <source>
        <dbReference type="Proteomes" id="UP000241193"/>
    </source>
</evidence>
<dbReference type="AlphaFoldDB" id="A0A2T4IKB9"/>
<gene>
    <name evidence="3" type="ORF">C8261_00030</name>
</gene>
<dbReference type="EMBL" id="PZKC01000001">
    <property type="protein sequence ID" value="PTD98209.1"/>
    <property type="molecule type" value="Genomic_DNA"/>
</dbReference>
<dbReference type="NCBIfam" id="TIGR02595">
    <property type="entry name" value="PEP_CTERM"/>
    <property type="match status" value="1"/>
</dbReference>
<protein>
    <submittedName>
        <fullName evidence="3">VPLPA-CTERM sorting domain-containing protein</fullName>
    </submittedName>
</protein>
<dbReference type="NCBIfam" id="NF035944">
    <property type="entry name" value="PEPxxWA-CTERM"/>
    <property type="match status" value="1"/>
</dbReference>
<evidence type="ECO:0000259" key="2">
    <source>
        <dbReference type="Pfam" id="PF07589"/>
    </source>
</evidence>
<sequence length="223" mass="23418">MGAGVAHADTSNGPDPYTLGFQTPDAASWGGWTRGEGDAIHVEWDIFADASYGGATDRSAAPDLAAYNASDAHIDWSFGVFPSGTGNLYSFGADQSYDISFSNTSLSGPVRAVMQVEAWGFEVDLGSVLLNGVAPAFADLVFTQRIMSTIGEATLFQQLIYWDLAAAPTDYLLSFTAPVHTSLAQVAIDVGSIAPVPEPETYAMMLAGLGLVGAVARRRKKAA</sequence>
<dbReference type="OrthoDB" id="8566463at2"/>
<comment type="caution">
    <text evidence="3">The sequence shown here is derived from an EMBL/GenBank/DDBJ whole genome shotgun (WGS) entry which is preliminary data.</text>
</comment>
<dbReference type="InterPro" id="IPR013424">
    <property type="entry name" value="Ice-binding_C"/>
</dbReference>
<name>A0A2T4IKB9_9RHOO</name>
<keyword evidence="4" id="KW-1185">Reference proteome</keyword>
<accession>A0A2T4IKB9</accession>
<evidence type="ECO:0000256" key="1">
    <source>
        <dbReference type="SAM" id="MobiDB-lite"/>
    </source>
</evidence>
<evidence type="ECO:0000313" key="3">
    <source>
        <dbReference type="EMBL" id="PTD98209.1"/>
    </source>
</evidence>
<proteinExistence type="predicted"/>
<feature type="domain" description="Ice-binding protein C-terminal" evidence="2">
    <location>
        <begin position="195"/>
        <end position="219"/>
    </location>
</feature>
<feature type="region of interest" description="Disordered" evidence="1">
    <location>
        <begin position="1"/>
        <end position="20"/>
    </location>
</feature>
<dbReference type="Pfam" id="PF07589">
    <property type="entry name" value="PEP-CTERM"/>
    <property type="match status" value="1"/>
</dbReference>
<organism evidence="3 4">
    <name type="scientific">Pseudothauera lacus</name>
    <dbReference type="NCBI Taxonomy" id="2136175"/>
    <lineage>
        <taxon>Bacteria</taxon>
        <taxon>Pseudomonadati</taxon>
        <taxon>Pseudomonadota</taxon>
        <taxon>Betaproteobacteria</taxon>
        <taxon>Rhodocyclales</taxon>
        <taxon>Zoogloeaceae</taxon>
        <taxon>Pseudothauera</taxon>
    </lineage>
</organism>
<reference evidence="3 4" key="1">
    <citation type="submission" date="2018-03" db="EMBL/GenBank/DDBJ databases">
        <authorList>
            <person name="Keele B.F."/>
        </authorList>
    </citation>
    <scope>NUCLEOTIDE SEQUENCE [LARGE SCALE GENOMIC DNA]</scope>
    <source>
        <strain evidence="3 4">D20</strain>
    </source>
</reference>